<dbReference type="InterPro" id="IPR004843">
    <property type="entry name" value="Calcineurin-like_PHP"/>
</dbReference>
<name>A2EJH1_TRIV3</name>
<dbReference type="KEGG" id="tva:4765116"/>
<dbReference type="PROSITE" id="PS00125">
    <property type="entry name" value="SER_THR_PHOSPHATASE"/>
    <property type="match status" value="1"/>
</dbReference>
<dbReference type="Pfam" id="PF00149">
    <property type="entry name" value="Metallophos"/>
    <property type="match status" value="1"/>
</dbReference>
<dbReference type="SMR" id="A2EJH1"/>
<dbReference type="GO" id="GO:0005737">
    <property type="term" value="C:cytoplasm"/>
    <property type="evidence" value="ECO:0000318"/>
    <property type="project" value="GO_Central"/>
</dbReference>
<evidence type="ECO:0000256" key="2">
    <source>
        <dbReference type="ARBA" id="ARBA00022801"/>
    </source>
</evidence>
<dbReference type="InParanoid" id="A2EJH1"/>
<dbReference type="eggNOG" id="KOG0373">
    <property type="taxonomic scope" value="Eukaryota"/>
</dbReference>
<evidence type="ECO:0000313" key="7">
    <source>
        <dbReference type="Proteomes" id="UP000001542"/>
    </source>
</evidence>
<dbReference type="RefSeq" id="XP_001319451.1">
    <property type="nucleotide sequence ID" value="XM_001319416.1"/>
</dbReference>
<keyword evidence="1" id="KW-0479">Metal-binding</keyword>
<dbReference type="GO" id="GO:0000724">
    <property type="term" value="P:double-strand break repair via homologous recombination"/>
    <property type="evidence" value="ECO:0000318"/>
    <property type="project" value="GO_Central"/>
</dbReference>
<proteinExistence type="inferred from homology"/>
<dbReference type="GO" id="GO:0046872">
    <property type="term" value="F:metal ion binding"/>
    <property type="evidence" value="ECO:0007669"/>
    <property type="project" value="UniProtKB-KW"/>
</dbReference>
<keyword evidence="7" id="KW-1185">Reference proteome</keyword>
<dbReference type="VEuPathDB" id="TrichDB:TVAGG3_0389820"/>
<keyword evidence="2 4" id="KW-0378">Hydrolase</keyword>
<dbReference type="SMART" id="SM00156">
    <property type="entry name" value="PP2Ac"/>
    <property type="match status" value="1"/>
</dbReference>
<dbReference type="CDD" id="cd07415">
    <property type="entry name" value="MPP_PP2A_PP4_PP6"/>
    <property type="match status" value="1"/>
</dbReference>
<protein>
    <recommendedName>
        <fullName evidence="4">Serine/threonine-protein phosphatase</fullName>
        <ecNumber evidence="4">3.1.3.16</ecNumber>
    </recommendedName>
</protein>
<feature type="domain" description="Serine/threonine specific protein phosphatases" evidence="5">
    <location>
        <begin position="107"/>
        <end position="112"/>
    </location>
</feature>
<dbReference type="OrthoDB" id="1930084at2759"/>
<keyword evidence="3" id="KW-0464">Manganese</keyword>
<dbReference type="Proteomes" id="UP000001542">
    <property type="component" value="Unassembled WGS sequence"/>
</dbReference>
<dbReference type="InterPro" id="IPR006186">
    <property type="entry name" value="Ser/Thr-sp_prot-phosphatase"/>
</dbReference>
<dbReference type="PRINTS" id="PR00114">
    <property type="entry name" value="STPHPHTASE"/>
</dbReference>
<comment type="similarity">
    <text evidence="4">Belongs to the PPP phosphatase family.</text>
</comment>
<reference evidence="6" key="2">
    <citation type="journal article" date="2007" name="Science">
        <title>Draft genome sequence of the sexually transmitted pathogen Trichomonas vaginalis.</title>
        <authorList>
            <person name="Carlton J.M."/>
            <person name="Hirt R.P."/>
            <person name="Silva J.C."/>
            <person name="Delcher A.L."/>
            <person name="Schatz M."/>
            <person name="Zhao Q."/>
            <person name="Wortman J.R."/>
            <person name="Bidwell S.L."/>
            <person name="Alsmark U.C.M."/>
            <person name="Besteiro S."/>
            <person name="Sicheritz-Ponten T."/>
            <person name="Noel C.J."/>
            <person name="Dacks J.B."/>
            <person name="Foster P.G."/>
            <person name="Simillion C."/>
            <person name="Van de Peer Y."/>
            <person name="Miranda-Saavedra D."/>
            <person name="Barton G.J."/>
            <person name="Westrop G.D."/>
            <person name="Mueller S."/>
            <person name="Dessi D."/>
            <person name="Fiori P.L."/>
            <person name="Ren Q."/>
            <person name="Paulsen I."/>
            <person name="Zhang H."/>
            <person name="Bastida-Corcuera F.D."/>
            <person name="Simoes-Barbosa A."/>
            <person name="Brown M.T."/>
            <person name="Hayes R.D."/>
            <person name="Mukherjee M."/>
            <person name="Okumura C.Y."/>
            <person name="Schneider R."/>
            <person name="Smith A.J."/>
            <person name="Vanacova S."/>
            <person name="Villalvazo M."/>
            <person name="Haas B.J."/>
            <person name="Pertea M."/>
            <person name="Feldblyum T.V."/>
            <person name="Utterback T.R."/>
            <person name="Shu C.L."/>
            <person name="Osoegawa K."/>
            <person name="de Jong P.J."/>
            <person name="Hrdy I."/>
            <person name="Horvathova L."/>
            <person name="Zubacova Z."/>
            <person name="Dolezal P."/>
            <person name="Malik S.B."/>
            <person name="Logsdon J.M. Jr."/>
            <person name="Henze K."/>
            <person name="Gupta A."/>
            <person name="Wang C.C."/>
            <person name="Dunne R.L."/>
            <person name="Upcroft J.A."/>
            <person name="Upcroft P."/>
            <person name="White O."/>
            <person name="Salzberg S.L."/>
            <person name="Tang P."/>
            <person name="Chiu C.-H."/>
            <person name="Lee Y.-S."/>
            <person name="Embley T.M."/>
            <person name="Coombs G.H."/>
            <person name="Mottram J.C."/>
            <person name="Tachezy J."/>
            <person name="Fraser-Liggett C.M."/>
            <person name="Johnson P.J."/>
        </authorList>
    </citation>
    <scope>NUCLEOTIDE SEQUENCE [LARGE SCALE GENOMIC DNA]</scope>
    <source>
        <strain evidence="6">G3</strain>
    </source>
</reference>
<evidence type="ECO:0000256" key="1">
    <source>
        <dbReference type="ARBA" id="ARBA00022723"/>
    </source>
</evidence>
<dbReference type="Gene3D" id="3.60.21.10">
    <property type="match status" value="1"/>
</dbReference>
<dbReference type="SUPFAM" id="SSF56300">
    <property type="entry name" value="Metallo-dependent phosphatases"/>
    <property type="match status" value="1"/>
</dbReference>
<sequence length="304" mass="34641">MELEKWIELIKTGNPLPESCLMMLLDKLSEVLYQEPTLIPMQLPITICGDVHGQLFDVFELFRVGGPVKENNYLFLGDYVDRGYFSIETFSYLACLKLLYPGHVTLLRGNHEARQVNGTYGLYDECISKYGHGGIFRALNEVFDLLPIAAIVNDSILCVHGGLSPSIKFVEQIPIYNRNQELPTKGPLCDLCWSDPIDGCDDWKQNERGAGYIFGQQQTNEFMHNNKLTLIARAHQIANEGYQYFFGEENIVTVWSAPNYTYRLKNKASVLKIGTDMKRNFLIFDAVPDDQRVIPEELQSAYFA</sequence>
<evidence type="ECO:0000259" key="5">
    <source>
        <dbReference type="PROSITE" id="PS00125"/>
    </source>
</evidence>
<accession>A2EJH1</accession>
<dbReference type="EC" id="3.1.3.16" evidence="4"/>
<evidence type="ECO:0000256" key="4">
    <source>
        <dbReference type="RuleBase" id="RU004273"/>
    </source>
</evidence>
<dbReference type="EMBL" id="DS113405">
    <property type="protein sequence ID" value="EAY07228.1"/>
    <property type="molecule type" value="Genomic_DNA"/>
</dbReference>
<dbReference type="GO" id="GO:0004722">
    <property type="term" value="F:protein serine/threonine phosphatase activity"/>
    <property type="evidence" value="ECO:0000318"/>
    <property type="project" value="GO_Central"/>
</dbReference>
<organism evidence="6 7">
    <name type="scientific">Trichomonas vaginalis (strain ATCC PRA-98 / G3)</name>
    <dbReference type="NCBI Taxonomy" id="412133"/>
    <lineage>
        <taxon>Eukaryota</taxon>
        <taxon>Metamonada</taxon>
        <taxon>Parabasalia</taxon>
        <taxon>Trichomonadida</taxon>
        <taxon>Trichomonadidae</taxon>
        <taxon>Trichomonas</taxon>
    </lineage>
</organism>
<dbReference type="AlphaFoldDB" id="A2EJH1"/>
<gene>
    <name evidence="6" type="ORF">TVAG_050440</name>
</gene>
<dbReference type="GO" id="GO:0005634">
    <property type="term" value="C:nucleus"/>
    <property type="evidence" value="ECO:0000318"/>
    <property type="project" value="GO_Central"/>
</dbReference>
<dbReference type="PANTHER" id="PTHR45619">
    <property type="entry name" value="SERINE/THREONINE-PROTEIN PHOSPHATASE PP2A-RELATED"/>
    <property type="match status" value="1"/>
</dbReference>
<dbReference type="InterPro" id="IPR029052">
    <property type="entry name" value="Metallo-depent_PP-like"/>
</dbReference>
<evidence type="ECO:0000313" key="6">
    <source>
        <dbReference type="EMBL" id="EAY07228.1"/>
    </source>
</evidence>
<dbReference type="STRING" id="5722.A2EJH1"/>
<comment type="catalytic activity">
    <reaction evidence="4">
        <text>O-phospho-L-threonyl-[protein] + H2O = L-threonyl-[protein] + phosphate</text>
        <dbReference type="Rhea" id="RHEA:47004"/>
        <dbReference type="Rhea" id="RHEA-COMP:11060"/>
        <dbReference type="Rhea" id="RHEA-COMP:11605"/>
        <dbReference type="ChEBI" id="CHEBI:15377"/>
        <dbReference type="ChEBI" id="CHEBI:30013"/>
        <dbReference type="ChEBI" id="CHEBI:43474"/>
        <dbReference type="ChEBI" id="CHEBI:61977"/>
        <dbReference type="EC" id="3.1.3.16"/>
    </reaction>
</comment>
<dbReference type="VEuPathDB" id="TrichDB:TVAG_050440"/>
<dbReference type="InterPro" id="IPR047129">
    <property type="entry name" value="PPA2-like"/>
</dbReference>
<evidence type="ECO:0000256" key="3">
    <source>
        <dbReference type="ARBA" id="ARBA00023211"/>
    </source>
</evidence>
<reference evidence="6" key="1">
    <citation type="submission" date="2006-10" db="EMBL/GenBank/DDBJ databases">
        <authorList>
            <person name="Amadeo P."/>
            <person name="Zhao Q."/>
            <person name="Wortman J."/>
            <person name="Fraser-Liggett C."/>
            <person name="Carlton J."/>
        </authorList>
    </citation>
    <scope>NUCLEOTIDE SEQUENCE</scope>
    <source>
        <strain evidence="6">G3</strain>
    </source>
</reference>